<evidence type="ECO:0000259" key="5">
    <source>
        <dbReference type="PROSITE" id="PS50157"/>
    </source>
</evidence>
<evidence type="ECO:0000313" key="7">
    <source>
        <dbReference type="Proteomes" id="UP000494165"/>
    </source>
</evidence>
<feature type="chain" id="PRO_5035778269" description="C2H2-type domain-containing protein" evidence="4">
    <location>
        <begin position="25"/>
        <end position="456"/>
    </location>
</feature>
<dbReference type="OrthoDB" id="4507at2759"/>
<dbReference type="PANTHER" id="PTHR21385">
    <property type="entry name" value="ZINC FINGER PROTEIN-RELATED"/>
    <property type="match status" value="1"/>
</dbReference>
<dbReference type="GO" id="GO:0008270">
    <property type="term" value="F:zinc ion binding"/>
    <property type="evidence" value="ECO:0007669"/>
    <property type="project" value="UniProtKB-KW"/>
</dbReference>
<keyword evidence="1" id="KW-0479">Metal-binding</keyword>
<evidence type="ECO:0000313" key="6">
    <source>
        <dbReference type="EMBL" id="CAB3361045.1"/>
    </source>
</evidence>
<keyword evidence="3" id="KW-0472">Membrane</keyword>
<keyword evidence="3" id="KW-0812">Transmembrane</keyword>
<name>A0A8S1C5F8_9INSE</name>
<keyword evidence="1" id="KW-0863">Zinc-finger</keyword>
<keyword evidence="4" id="KW-0732">Signal</keyword>
<dbReference type="EMBL" id="CADEPI010000005">
    <property type="protein sequence ID" value="CAB3361045.1"/>
    <property type="molecule type" value="Genomic_DNA"/>
</dbReference>
<feature type="domain" description="C2H2-type" evidence="5">
    <location>
        <begin position="86"/>
        <end position="114"/>
    </location>
</feature>
<protein>
    <recommendedName>
        <fullName evidence="5">C2H2-type domain-containing protein</fullName>
    </recommendedName>
</protein>
<dbReference type="Proteomes" id="UP000494165">
    <property type="component" value="Unassembled WGS sequence"/>
</dbReference>
<gene>
    <name evidence="6" type="ORF">CLODIP_2_CD11406</name>
</gene>
<dbReference type="InterPro" id="IPR013087">
    <property type="entry name" value="Znf_C2H2_type"/>
</dbReference>
<keyword evidence="1" id="KW-0862">Zinc</keyword>
<dbReference type="PROSITE" id="PS50157">
    <property type="entry name" value="ZINC_FINGER_C2H2_2"/>
    <property type="match status" value="1"/>
</dbReference>
<evidence type="ECO:0000256" key="4">
    <source>
        <dbReference type="SAM" id="SignalP"/>
    </source>
</evidence>
<dbReference type="PROSITE" id="PS00028">
    <property type="entry name" value="ZINC_FINGER_C2H2_1"/>
    <property type="match status" value="1"/>
</dbReference>
<comment type="caution">
    <text evidence="6">The sequence shown here is derived from an EMBL/GenBank/DDBJ whole genome shotgun (WGS) entry which is preliminary data.</text>
</comment>
<organism evidence="6 7">
    <name type="scientific">Cloeon dipterum</name>
    <dbReference type="NCBI Taxonomy" id="197152"/>
    <lineage>
        <taxon>Eukaryota</taxon>
        <taxon>Metazoa</taxon>
        <taxon>Ecdysozoa</taxon>
        <taxon>Arthropoda</taxon>
        <taxon>Hexapoda</taxon>
        <taxon>Insecta</taxon>
        <taxon>Pterygota</taxon>
        <taxon>Palaeoptera</taxon>
        <taxon>Ephemeroptera</taxon>
        <taxon>Pisciforma</taxon>
        <taxon>Baetidae</taxon>
        <taxon>Cloeon</taxon>
    </lineage>
</organism>
<evidence type="ECO:0000256" key="3">
    <source>
        <dbReference type="SAM" id="Phobius"/>
    </source>
</evidence>
<feature type="transmembrane region" description="Helical" evidence="3">
    <location>
        <begin position="313"/>
        <end position="338"/>
    </location>
</feature>
<keyword evidence="3" id="KW-1133">Transmembrane helix</keyword>
<dbReference type="PANTHER" id="PTHR21385:SF0">
    <property type="entry name" value="RE51073P"/>
    <property type="match status" value="1"/>
</dbReference>
<evidence type="ECO:0000256" key="1">
    <source>
        <dbReference type="PROSITE-ProRule" id="PRU00042"/>
    </source>
</evidence>
<sequence>MKTKSLSSELVVVVLLALVPLPGPQVPRPPCHRDRSSVVRNIITKKWTPILERYGLKLPIECPFHPAREVYWPRQGSKIKHRATQWSCGLCGKSFYSEKFLEMHFENRHSEHLNIVSVAEDAICLADYCDIMRCTVWEHGIKGSSTSNTDLELWGRDSANTGALVVSKTALQPVQQQKAKRGEIVLTPTSAPKAGKHPEVKVNKSHHKTVNTQNCNNSRSKRSADAAGADCTRINAQDEQMKRFKADCRPDLLQELRDQCETLVWNCIAGLLANLTTEEFKTIEADMNRAVCWYLTCDRYWENSAHERRKFPWALLLVLVTALALVICFCYYLIWLLCDWQYRGNKGSMSEPSSPLLQHQQAQMGHQHHHLHHQQAIPMPYHGDEFSMDGEPYYVAENQGEHYIYVTYPPELKRRLMESCYNPRRTGAPCMDSDERRELNLWRMKSQMTAIQQKND</sequence>
<keyword evidence="7" id="KW-1185">Reference proteome</keyword>
<feature type="region of interest" description="Disordered" evidence="2">
    <location>
        <begin position="189"/>
        <end position="223"/>
    </location>
</feature>
<evidence type="ECO:0000256" key="2">
    <source>
        <dbReference type="SAM" id="MobiDB-lite"/>
    </source>
</evidence>
<feature type="signal peptide" evidence="4">
    <location>
        <begin position="1"/>
        <end position="24"/>
    </location>
</feature>
<accession>A0A8S1C5F8</accession>
<reference evidence="6 7" key="1">
    <citation type="submission" date="2020-04" db="EMBL/GenBank/DDBJ databases">
        <authorList>
            <person name="Alioto T."/>
            <person name="Alioto T."/>
            <person name="Gomez Garrido J."/>
        </authorList>
    </citation>
    <scope>NUCLEOTIDE SEQUENCE [LARGE SCALE GENOMIC DNA]</scope>
</reference>
<proteinExistence type="predicted"/>
<dbReference type="AlphaFoldDB" id="A0A8S1C5F8"/>